<feature type="transmembrane region" description="Helical" evidence="1">
    <location>
        <begin position="127"/>
        <end position="145"/>
    </location>
</feature>
<keyword evidence="1" id="KW-0812">Transmembrane</keyword>
<evidence type="ECO:0000313" key="2">
    <source>
        <dbReference type="EMBL" id="GAO52793.1"/>
    </source>
</evidence>
<proteinExistence type="predicted"/>
<reference evidence="2 3" key="1">
    <citation type="journal article" date="2011" name="J. Gen. Appl. Microbiol.">
        <title>Draft genome sequencing of the enigmatic yeast Saitoella complicata.</title>
        <authorList>
            <person name="Nishida H."/>
            <person name="Hamamoto M."/>
            <person name="Sugiyama J."/>
        </authorList>
    </citation>
    <scope>NUCLEOTIDE SEQUENCE [LARGE SCALE GENOMIC DNA]</scope>
    <source>
        <strain evidence="2 3">NRRL Y-17804</strain>
    </source>
</reference>
<reference evidence="2 3" key="3">
    <citation type="journal article" date="2015" name="Genome Announc.">
        <title>Draft Genome Sequence of the Archiascomycetous Yeast Saitoella complicata.</title>
        <authorList>
            <person name="Yamauchi K."/>
            <person name="Kondo S."/>
            <person name="Hamamoto M."/>
            <person name="Takahashi Y."/>
            <person name="Ogura Y."/>
            <person name="Hayashi T."/>
            <person name="Nishida H."/>
        </authorList>
    </citation>
    <scope>NUCLEOTIDE SEQUENCE [LARGE SCALE GENOMIC DNA]</scope>
    <source>
        <strain evidence="2 3">NRRL Y-17804</strain>
    </source>
</reference>
<feature type="transmembrane region" description="Helical" evidence="1">
    <location>
        <begin position="67"/>
        <end position="89"/>
    </location>
</feature>
<name>A0A0E9NSQ2_SAICN</name>
<gene>
    <name evidence="2" type="ORF">G7K_6860-t1</name>
</gene>
<keyword evidence="3" id="KW-1185">Reference proteome</keyword>
<reference evidence="2 3" key="2">
    <citation type="journal article" date="2014" name="J. Gen. Appl. Microbiol.">
        <title>The early diverging ascomycetous budding yeast Saitoella complicata has three histone deacetylases belonging to the Clr6, Hos2, and Rpd3 lineages.</title>
        <authorList>
            <person name="Nishida H."/>
            <person name="Matsumoto T."/>
            <person name="Kondo S."/>
            <person name="Hamamoto M."/>
            <person name="Yoshikawa H."/>
        </authorList>
    </citation>
    <scope>NUCLEOTIDE SEQUENCE [LARGE SCALE GENOMIC DNA]</scope>
    <source>
        <strain evidence="2 3">NRRL Y-17804</strain>
    </source>
</reference>
<organism evidence="2 3">
    <name type="scientific">Saitoella complicata (strain BCRC 22490 / CBS 7301 / JCM 7358 / NBRC 10748 / NRRL Y-17804)</name>
    <dbReference type="NCBI Taxonomy" id="698492"/>
    <lineage>
        <taxon>Eukaryota</taxon>
        <taxon>Fungi</taxon>
        <taxon>Dikarya</taxon>
        <taxon>Ascomycota</taxon>
        <taxon>Taphrinomycotina</taxon>
        <taxon>Taphrinomycotina incertae sedis</taxon>
        <taxon>Saitoella</taxon>
    </lineage>
</organism>
<dbReference type="AlphaFoldDB" id="A0A0E9NSQ2"/>
<protein>
    <submittedName>
        <fullName evidence="2">Uncharacterized protein</fullName>
    </submittedName>
</protein>
<keyword evidence="1" id="KW-0472">Membrane</keyword>
<sequence length="163" mass="18175">MAGFTSLPEGIPCPLLSFPSSGKKGTGKGWKGKNLLPALWQASYYLLSFHKNLLPALWQASYSLLTYSSYSLISFFPFFLFLPLLAHLLPFHSSLIPPAELRPDPFFPFLPIPFGERRGRGKDGKGMGLFIYAFPISYSLLSLLINNRIYIRGISLLLGMNLA</sequence>
<evidence type="ECO:0000313" key="3">
    <source>
        <dbReference type="Proteomes" id="UP000033140"/>
    </source>
</evidence>
<evidence type="ECO:0000256" key="1">
    <source>
        <dbReference type="SAM" id="Phobius"/>
    </source>
</evidence>
<accession>A0A0E9NSQ2</accession>
<dbReference type="EMBL" id="BACD03000088">
    <property type="protein sequence ID" value="GAO52793.1"/>
    <property type="molecule type" value="Genomic_DNA"/>
</dbReference>
<dbReference type="Proteomes" id="UP000033140">
    <property type="component" value="Unassembled WGS sequence"/>
</dbReference>
<comment type="caution">
    <text evidence="2">The sequence shown here is derived from an EMBL/GenBank/DDBJ whole genome shotgun (WGS) entry which is preliminary data.</text>
</comment>
<keyword evidence="1" id="KW-1133">Transmembrane helix</keyword>